<dbReference type="Pfam" id="PF03167">
    <property type="entry name" value="UDG"/>
    <property type="match status" value="1"/>
</dbReference>
<dbReference type="NCBIfam" id="TIGR00628">
    <property type="entry name" value="ung"/>
    <property type="match status" value="1"/>
</dbReference>
<reference evidence="13" key="2">
    <citation type="submission" date="2021-04" db="EMBL/GenBank/DDBJ databases">
        <authorList>
            <person name="Gilroy R."/>
        </authorList>
    </citation>
    <scope>NUCLEOTIDE SEQUENCE</scope>
    <source>
        <strain evidence="13">CHK160-9182</strain>
    </source>
</reference>
<feature type="domain" description="Uracil-DNA glycosylase-like" evidence="12">
    <location>
        <begin position="52"/>
        <end position="213"/>
    </location>
</feature>
<dbReference type="GO" id="GO:0097510">
    <property type="term" value="P:base-excision repair, AP site formation via deaminated base removal"/>
    <property type="evidence" value="ECO:0007669"/>
    <property type="project" value="TreeGrafter"/>
</dbReference>
<evidence type="ECO:0000256" key="6">
    <source>
        <dbReference type="ARBA" id="ARBA00022763"/>
    </source>
</evidence>
<gene>
    <name evidence="9 13" type="primary">ung</name>
    <name evidence="13" type="ORF">H9889_08300</name>
</gene>
<dbReference type="InterPro" id="IPR005122">
    <property type="entry name" value="Uracil-DNA_glycosylase-like"/>
</dbReference>
<dbReference type="InterPro" id="IPR036895">
    <property type="entry name" value="Uracil-DNA_glycosylase-like_sf"/>
</dbReference>
<evidence type="ECO:0000256" key="2">
    <source>
        <dbReference type="ARBA" id="ARBA00002631"/>
    </source>
</evidence>
<dbReference type="GO" id="GO:0005737">
    <property type="term" value="C:cytoplasm"/>
    <property type="evidence" value="ECO:0007669"/>
    <property type="project" value="UniProtKB-SubCell"/>
</dbReference>
<evidence type="ECO:0000256" key="10">
    <source>
        <dbReference type="PROSITE-ProRule" id="PRU10072"/>
    </source>
</evidence>
<dbReference type="SMART" id="SM00986">
    <property type="entry name" value="UDG"/>
    <property type="match status" value="1"/>
</dbReference>
<evidence type="ECO:0000256" key="7">
    <source>
        <dbReference type="ARBA" id="ARBA00022801"/>
    </source>
</evidence>
<evidence type="ECO:0000313" key="13">
    <source>
        <dbReference type="EMBL" id="HIW07306.1"/>
    </source>
</evidence>
<keyword evidence="7 9" id="KW-0378">Hydrolase</keyword>
<dbReference type="InterPro" id="IPR002043">
    <property type="entry name" value="UDG_fam1"/>
</dbReference>
<dbReference type="PANTHER" id="PTHR11264">
    <property type="entry name" value="URACIL-DNA GLYCOSYLASE"/>
    <property type="match status" value="1"/>
</dbReference>
<organism evidence="13 14">
    <name type="scientific">Candidatus Ignatzschineria merdigallinarum</name>
    <dbReference type="NCBI Taxonomy" id="2838621"/>
    <lineage>
        <taxon>Bacteria</taxon>
        <taxon>Pseudomonadati</taxon>
        <taxon>Pseudomonadota</taxon>
        <taxon>Gammaproteobacteria</taxon>
        <taxon>Cardiobacteriales</taxon>
        <taxon>Ignatzschineriaceae</taxon>
        <taxon>Ignatzschineria</taxon>
    </lineage>
</organism>
<reference evidence="13" key="1">
    <citation type="journal article" date="2021" name="PeerJ">
        <title>Extensive microbial diversity within the chicken gut microbiome revealed by metagenomics and culture.</title>
        <authorList>
            <person name="Gilroy R."/>
            <person name="Ravi A."/>
            <person name="Getino M."/>
            <person name="Pursley I."/>
            <person name="Horton D.L."/>
            <person name="Alikhan N.F."/>
            <person name="Baker D."/>
            <person name="Gharbi K."/>
            <person name="Hall N."/>
            <person name="Watson M."/>
            <person name="Adriaenssens E.M."/>
            <person name="Foster-Nyarko E."/>
            <person name="Jarju S."/>
            <person name="Secka A."/>
            <person name="Antonio M."/>
            <person name="Oren A."/>
            <person name="Chaudhuri R.R."/>
            <person name="La Ragione R."/>
            <person name="Hildebrand F."/>
            <person name="Pallen M.J."/>
        </authorList>
    </citation>
    <scope>NUCLEOTIDE SEQUENCE</scope>
    <source>
        <strain evidence="13">CHK160-9182</strain>
    </source>
</reference>
<dbReference type="CDD" id="cd10027">
    <property type="entry name" value="UDG-F1-like"/>
    <property type="match status" value="1"/>
</dbReference>
<keyword evidence="13" id="KW-0326">Glycosidase</keyword>
<feature type="active site" description="Proton acceptor" evidence="9 10">
    <location>
        <position position="67"/>
    </location>
</feature>
<dbReference type="SMART" id="SM00987">
    <property type="entry name" value="UreE_C"/>
    <property type="match status" value="1"/>
</dbReference>
<dbReference type="NCBIfam" id="NF003589">
    <property type="entry name" value="PRK05254.1-2"/>
    <property type="match status" value="1"/>
</dbReference>
<dbReference type="NCBIfam" id="NF003591">
    <property type="entry name" value="PRK05254.1-4"/>
    <property type="match status" value="1"/>
</dbReference>
<dbReference type="HAMAP" id="MF_00148">
    <property type="entry name" value="UDG"/>
    <property type="match status" value="1"/>
</dbReference>
<dbReference type="Proteomes" id="UP000823934">
    <property type="component" value="Unassembled WGS sequence"/>
</dbReference>
<dbReference type="EMBL" id="DXHP01000183">
    <property type="protein sequence ID" value="HIW07306.1"/>
    <property type="molecule type" value="Genomic_DNA"/>
</dbReference>
<keyword evidence="9" id="KW-0963">Cytoplasm</keyword>
<dbReference type="InterPro" id="IPR018085">
    <property type="entry name" value="Ura-DNA_Glyclase_AS"/>
</dbReference>
<evidence type="ECO:0000313" key="14">
    <source>
        <dbReference type="Proteomes" id="UP000823934"/>
    </source>
</evidence>
<comment type="subcellular location">
    <subcellularLocation>
        <location evidence="9">Cytoplasm</location>
    </subcellularLocation>
</comment>
<dbReference type="SUPFAM" id="SSF52141">
    <property type="entry name" value="Uracil-DNA glycosylase-like"/>
    <property type="match status" value="1"/>
</dbReference>
<comment type="similarity">
    <text evidence="3 9 11">Belongs to the uracil-DNA glycosylase (UDG) superfamily. UNG family.</text>
</comment>
<evidence type="ECO:0000256" key="4">
    <source>
        <dbReference type="ARBA" id="ARBA00012030"/>
    </source>
</evidence>
<evidence type="ECO:0000256" key="9">
    <source>
        <dbReference type="HAMAP-Rule" id="MF_00148"/>
    </source>
</evidence>
<dbReference type="Gene3D" id="3.40.470.10">
    <property type="entry name" value="Uracil-DNA glycosylase-like domain"/>
    <property type="match status" value="1"/>
</dbReference>
<keyword evidence="6 9" id="KW-0227">DNA damage</keyword>
<comment type="caution">
    <text evidence="13">The sequence shown here is derived from an EMBL/GenBank/DDBJ whole genome shotgun (WGS) entry which is preliminary data.</text>
</comment>
<dbReference type="EC" id="3.2.2.27" evidence="4 9"/>
<protein>
    <recommendedName>
        <fullName evidence="5 9">Uracil-DNA glycosylase</fullName>
        <shortName evidence="9">UDG</shortName>
        <ecNumber evidence="4 9">3.2.2.27</ecNumber>
    </recommendedName>
</protein>
<dbReference type="FunFam" id="3.40.470.10:FF:000001">
    <property type="entry name" value="Uracil-DNA glycosylase"/>
    <property type="match status" value="1"/>
</dbReference>
<evidence type="ECO:0000256" key="3">
    <source>
        <dbReference type="ARBA" id="ARBA00008184"/>
    </source>
</evidence>
<sequence>MIDWDKIHPQWRDFIKAEFEKPYFNEITSGIAKSQLEGKRVFPPKAQIFSVFSQPKNQIKVVILGQDPYHGFGQANGLAFSVQRGVKIPPSLRNIYRELETDIEDFVAPQDGDLTAWCDEGVFLLNTVLTVEEKSAHSHAKIGWERFTSAVIEEIDRDCKNVVFILWGSHAQKKGMNIDGEKHHIINSAHPSPLSAYRGFFGSRPFSQTNEYLKERGQRPINWQN</sequence>
<dbReference type="GO" id="GO:0004844">
    <property type="term" value="F:uracil DNA N-glycosylase activity"/>
    <property type="evidence" value="ECO:0007669"/>
    <property type="project" value="UniProtKB-UniRule"/>
</dbReference>
<keyword evidence="8 9" id="KW-0234">DNA repair</keyword>
<accession>A0A9D1TUJ7</accession>
<evidence type="ECO:0000256" key="8">
    <source>
        <dbReference type="ARBA" id="ARBA00023204"/>
    </source>
</evidence>
<name>A0A9D1TUJ7_9GAMM</name>
<dbReference type="PROSITE" id="PS00130">
    <property type="entry name" value="U_DNA_GLYCOSYLASE"/>
    <property type="match status" value="1"/>
</dbReference>
<proteinExistence type="inferred from homology"/>
<evidence type="ECO:0000259" key="12">
    <source>
        <dbReference type="SMART" id="SM00986"/>
    </source>
</evidence>
<evidence type="ECO:0000256" key="11">
    <source>
        <dbReference type="RuleBase" id="RU003780"/>
    </source>
</evidence>
<dbReference type="AlphaFoldDB" id="A0A9D1TUJ7"/>
<evidence type="ECO:0000256" key="5">
    <source>
        <dbReference type="ARBA" id="ARBA00018429"/>
    </source>
</evidence>
<comment type="function">
    <text evidence="2 9 11">Excises uracil residues from the DNA which can arise as a result of misincorporation of dUMP residues by DNA polymerase or due to deamination of cytosine.</text>
</comment>
<evidence type="ECO:0000256" key="1">
    <source>
        <dbReference type="ARBA" id="ARBA00001400"/>
    </source>
</evidence>
<dbReference type="NCBIfam" id="NF003588">
    <property type="entry name" value="PRK05254.1-1"/>
    <property type="match status" value="1"/>
</dbReference>
<dbReference type="PANTHER" id="PTHR11264:SF0">
    <property type="entry name" value="URACIL-DNA GLYCOSYLASE"/>
    <property type="match status" value="1"/>
</dbReference>
<dbReference type="NCBIfam" id="NF003592">
    <property type="entry name" value="PRK05254.1-5"/>
    <property type="match status" value="1"/>
</dbReference>
<comment type="catalytic activity">
    <reaction evidence="1 9 11">
        <text>Hydrolyzes single-stranded DNA or mismatched double-stranded DNA and polynucleotides, releasing free uracil.</text>
        <dbReference type="EC" id="3.2.2.27"/>
    </reaction>
</comment>